<dbReference type="InterPro" id="IPR002781">
    <property type="entry name" value="TM_pro_TauE-like"/>
</dbReference>
<evidence type="ECO:0000256" key="5">
    <source>
        <dbReference type="ARBA" id="ARBA00022692"/>
    </source>
</evidence>
<keyword evidence="4 8" id="KW-1003">Cell membrane</keyword>
<dbReference type="RefSeq" id="WP_190546520.1">
    <property type="nucleotide sequence ID" value="NZ_JACJQH010000044.1"/>
</dbReference>
<keyword evidence="10" id="KW-1185">Reference proteome</keyword>
<reference evidence="9 10" key="1">
    <citation type="journal article" date="2020" name="ISME J.">
        <title>Comparative genomics reveals insights into cyanobacterial evolution and habitat adaptation.</title>
        <authorList>
            <person name="Chen M.Y."/>
            <person name="Teng W.K."/>
            <person name="Zhao L."/>
            <person name="Hu C.X."/>
            <person name="Zhou Y.K."/>
            <person name="Han B.P."/>
            <person name="Song L.R."/>
            <person name="Shu W.S."/>
        </authorList>
    </citation>
    <scope>NUCLEOTIDE SEQUENCE [LARGE SCALE GENOMIC DNA]</scope>
    <source>
        <strain evidence="9 10">FACHB-288</strain>
    </source>
</reference>
<evidence type="ECO:0000313" key="9">
    <source>
        <dbReference type="EMBL" id="MBD2198604.1"/>
    </source>
</evidence>
<dbReference type="EMBL" id="JACJQH010000044">
    <property type="protein sequence ID" value="MBD2198604.1"/>
    <property type="molecule type" value="Genomic_DNA"/>
</dbReference>
<dbReference type="PANTHER" id="PTHR30269">
    <property type="entry name" value="TRANSMEMBRANE PROTEIN YFCA"/>
    <property type="match status" value="1"/>
</dbReference>
<evidence type="ECO:0000256" key="4">
    <source>
        <dbReference type="ARBA" id="ARBA00022475"/>
    </source>
</evidence>
<keyword evidence="5 8" id="KW-0812">Transmembrane</keyword>
<organism evidence="9 10">
    <name type="scientific">Calothrix parietina FACHB-288</name>
    <dbReference type="NCBI Taxonomy" id="2692896"/>
    <lineage>
        <taxon>Bacteria</taxon>
        <taxon>Bacillati</taxon>
        <taxon>Cyanobacteriota</taxon>
        <taxon>Cyanophyceae</taxon>
        <taxon>Nostocales</taxon>
        <taxon>Calotrichaceae</taxon>
        <taxon>Calothrix</taxon>
    </lineage>
</organism>
<comment type="subcellular location">
    <subcellularLocation>
        <location evidence="1 8">Cell membrane</location>
        <topology evidence="1 8">Multi-pass membrane protein</topology>
    </subcellularLocation>
</comment>
<protein>
    <recommendedName>
        <fullName evidence="8">Probable membrane transporter protein</fullName>
    </recommendedName>
</protein>
<comment type="caution">
    <text evidence="9">The sequence shown here is derived from an EMBL/GenBank/DDBJ whole genome shotgun (WGS) entry which is preliminary data.</text>
</comment>
<feature type="transmembrane region" description="Helical" evidence="8">
    <location>
        <begin position="185"/>
        <end position="204"/>
    </location>
</feature>
<feature type="transmembrane region" description="Helical" evidence="8">
    <location>
        <begin position="145"/>
        <end position="173"/>
    </location>
</feature>
<keyword evidence="6 8" id="KW-1133">Transmembrane helix</keyword>
<feature type="transmembrane region" description="Helical" evidence="8">
    <location>
        <begin position="235"/>
        <end position="253"/>
    </location>
</feature>
<feature type="transmembrane region" description="Helical" evidence="8">
    <location>
        <begin position="103"/>
        <end position="125"/>
    </location>
</feature>
<feature type="transmembrane region" description="Helical" evidence="8">
    <location>
        <begin position="75"/>
        <end position="96"/>
    </location>
</feature>
<evidence type="ECO:0000313" key="10">
    <source>
        <dbReference type="Proteomes" id="UP000658514"/>
    </source>
</evidence>
<dbReference type="Pfam" id="PF01925">
    <property type="entry name" value="TauE"/>
    <property type="match status" value="1"/>
</dbReference>
<keyword evidence="3" id="KW-0813">Transport</keyword>
<evidence type="ECO:0000256" key="2">
    <source>
        <dbReference type="ARBA" id="ARBA00009142"/>
    </source>
</evidence>
<gene>
    <name evidence="9" type="ORF">H6G24_24470</name>
</gene>
<accession>A0ABR8AFS0</accession>
<dbReference type="Proteomes" id="UP000658514">
    <property type="component" value="Unassembled WGS sequence"/>
</dbReference>
<dbReference type="PANTHER" id="PTHR30269:SF0">
    <property type="entry name" value="MEMBRANE TRANSPORTER PROTEIN YFCA-RELATED"/>
    <property type="match status" value="1"/>
</dbReference>
<keyword evidence="7 8" id="KW-0472">Membrane</keyword>
<evidence type="ECO:0000256" key="7">
    <source>
        <dbReference type="ARBA" id="ARBA00023136"/>
    </source>
</evidence>
<proteinExistence type="inferred from homology"/>
<comment type="similarity">
    <text evidence="2 8">Belongs to the 4-toluene sulfonate uptake permease (TSUP) (TC 2.A.102) family.</text>
</comment>
<evidence type="ECO:0000256" key="1">
    <source>
        <dbReference type="ARBA" id="ARBA00004651"/>
    </source>
</evidence>
<evidence type="ECO:0000256" key="8">
    <source>
        <dbReference type="RuleBase" id="RU363041"/>
    </source>
</evidence>
<name>A0ABR8AFS0_9CYAN</name>
<dbReference type="InterPro" id="IPR052017">
    <property type="entry name" value="TSUP"/>
</dbReference>
<evidence type="ECO:0000256" key="6">
    <source>
        <dbReference type="ARBA" id="ARBA00022989"/>
    </source>
</evidence>
<evidence type="ECO:0000256" key="3">
    <source>
        <dbReference type="ARBA" id="ARBA00022448"/>
    </source>
</evidence>
<sequence length="255" mass="27147">MTLIQASFLFLAALSSGVLNSVAGGGGLIVFPALLITGMSPVVANATSTVAALPGLIASVKAYQADLQDSRRLCVVFSSVSLVGGIIGALLVLWISGEILKELVPYLLLLATLLFTFSDSLLSWLSTVLPKADQNSRSSPHTSSLVLFFVAIYGGFYGLGISFLLLAVLRLLGLEQIHQINGLKVLLMSCNTIAATITFIPVGVINWNQAFFIMLGSTIGGYVGAYYARKLNPQLVKYLIVVTGFGMTSYFFIHT</sequence>
<feature type="transmembrane region" description="Helical" evidence="8">
    <location>
        <begin position="210"/>
        <end position="228"/>
    </location>
</feature>